<dbReference type="InterPro" id="IPR029032">
    <property type="entry name" value="AhpD-like"/>
</dbReference>
<reference evidence="2 3" key="1">
    <citation type="submission" date="2022-04" db="EMBL/GenBank/DDBJ databases">
        <title>Leucobacter sp. isolated from rhizosphere of garlic.</title>
        <authorList>
            <person name="Won M."/>
            <person name="Lee C.-M."/>
            <person name="Woen H.-Y."/>
            <person name="Kwon S.-W."/>
        </authorList>
    </citation>
    <scope>NUCLEOTIDE SEQUENCE [LARGE SCALE GENOMIC DNA]</scope>
    <source>
        <strain evidence="2 3">H21R-40</strain>
    </source>
</reference>
<dbReference type="Gene3D" id="1.20.1290.10">
    <property type="entry name" value="AhpD-like"/>
    <property type="match status" value="1"/>
</dbReference>
<organism evidence="2 3">
    <name type="scientific">Leucobacter allii</name>
    <dbReference type="NCBI Taxonomy" id="2932247"/>
    <lineage>
        <taxon>Bacteria</taxon>
        <taxon>Bacillati</taxon>
        <taxon>Actinomycetota</taxon>
        <taxon>Actinomycetes</taxon>
        <taxon>Micrococcales</taxon>
        <taxon>Microbacteriaceae</taxon>
        <taxon>Leucobacter</taxon>
    </lineage>
</organism>
<dbReference type="PANTHER" id="PTHR35446:SF2">
    <property type="entry name" value="CARBOXYMUCONOLACTONE DECARBOXYLASE-LIKE DOMAIN-CONTAINING PROTEIN"/>
    <property type="match status" value="1"/>
</dbReference>
<dbReference type="InterPro" id="IPR004675">
    <property type="entry name" value="AhpD_core"/>
</dbReference>
<dbReference type="SUPFAM" id="SSF69118">
    <property type="entry name" value="AhpD-like"/>
    <property type="match status" value="1"/>
</dbReference>
<gene>
    <name evidence="2" type="ORF">MUN78_10020</name>
</gene>
<name>A0ABY4FJB9_9MICO</name>
<accession>A0ABY4FJB9</accession>
<protein>
    <submittedName>
        <fullName evidence="2">Carboxymuconolactone decarboxylase family protein</fullName>
    </submittedName>
</protein>
<dbReference type="Proteomes" id="UP000831786">
    <property type="component" value="Chromosome"/>
</dbReference>
<proteinExistence type="predicted"/>
<dbReference type="EMBL" id="CP095045">
    <property type="protein sequence ID" value="UOQ56039.1"/>
    <property type="molecule type" value="Genomic_DNA"/>
</dbReference>
<evidence type="ECO:0000313" key="3">
    <source>
        <dbReference type="Proteomes" id="UP000831786"/>
    </source>
</evidence>
<keyword evidence="3" id="KW-1185">Reference proteome</keyword>
<dbReference type="PANTHER" id="PTHR35446">
    <property type="entry name" value="SI:CH211-175M2.5"/>
    <property type="match status" value="1"/>
</dbReference>
<dbReference type="RefSeq" id="WP_244689635.1">
    <property type="nucleotide sequence ID" value="NZ_CP095044.1"/>
</dbReference>
<dbReference type="NCBIfam" id="TIGR00778">
    <property type="entry name" value="ahpD_dom"/>
    <property type="match status" value="1"/>
</dbReference>
<evidence type="ECO:0000313" key="2">
    <source>
        <dbReference type="EMBL" id="UOQ56039.1"/>
    </source>
</evidence>
<dbReference type="InterPro" id="IPR003779">
    <property type="entry name" value="CMD-like"/>
</dbReference>
<sequence>MSHVNIGKVHPEAFQAMSQLNERASEAAASAGLEPKLVELVRMRVSQINGCAFCLRMHAADAERLGETSERIAILAAWWESQYFTGPERAALQLAEQVTLMSDASRIPERGVDVSAELDDAQIAAVTWNVVVINAWNRIAVSSHYPVAPKE</sequence>
<dbReference type="Pfam" id="PF02627">
    <property type="entry name" value="CMD"/>
    <property type="match status" value="1"/>
</dbReference>
<evidence type="ECO:0000259" key="1">
    <source>
        <dbReference type="Pfam" id="PF02627"/>
    </source>
</evidence>
<feature type="domain" description="Carboxymuconolactone decarboxylase-like" evidence="1">
    <location>
        <begin position="11"/>
        <end position="96"/>
    </location>
</feature>